<sequence>MVVARQRARDAGARLRALVVDDEAPALAELRWLLEQDARVGQVCAAGSSEQALRLLDTVPFDVVFCDIRMPGLDGLGLARVLARFSERPQVVFVTAYDRHAIDAFEVRATDYLLKPVRPERLGEAVRRVLDAAGSRDATPADDDETIAVELGGVTRFVHRSEVTYVIAHGDYVRLYTSAESHLLRVPLTTLEQRWAAAGFVRIHRSALVALGAVDELHSDEGRCSVRIGERVLAVSRRHTRELRDRLVRAASPGRDPSRDPGREQSSREQSRGRERAT</sequence>
<feature type="modified residue" description="4-aspartylphosphate" evidence="2">
    <location>
        <position position="67"/>
    </location>
</feature>
<accession>A0A0S4QMK8</accession>
<dbReference type="Gene3D" id="2.40.50.1020">
    <property type="entry name" value="LytTr DNA-binding domain"/>
    <property type="match status" value="1"/>
</dbReference>
<reference evidence="7" key="1">
    <citation type="submission" date="2015-11" db="EMBL/GenBank/DDBJ databases">
        <authorList>
            <person name="Varghese N."/>
        </authorList>
    </citation>
    <scope>NUCLEOTIDE SEQUENCE [LARGE SCALE GENOMIC DNA]</scope>
    <source>
        <strain evidence="7">DSM 45899</strain>
    </source>
</reference>
<dbReference type="Pfam" id="PF00072">
    <property type="entry name" value="Response_reg"/>
    <property type="match status" value="1"/>
</dbReference>
<dbReference type="InterPro" id="IPR007492">
    <property type="entry name" value="LytTR_DNA-bd_dom"/>
</dbReference>
<dbReference type="SMART" id="SM00448">
    <property type="entry name" value="REC"/>
    <property type="match status" value="1"/>
</dbReference>
<dbReference type="AlphaFoldDB" id="A0A0S4QMK8"/>
<evidence type="ECO:0000256" key="3">
    <source>
        <dbReference type="SAM" id="MobiDB-lite"/>
    </source>
</evidence>
<dbReference type="EMBL" id="FAOZ01000009">
    <property type="protein sequence ID" value="CUU56849.1"/>
    <property type="molecule type" value="Genomic_DNA"/>
</dbReference>
<gene>
    <name evidence="6" type="ORF">Ga0074812_10969</name>
</gene>
<dbReference type="GO" id="GO:0000976">
    <property type="term" value="F:transcription cis-regulatory region binding"/>
    <property type="evidence" value="ECO:0007669"/>
    <property type="project" value="TreeGrafter"/>
</dbReference>
<evidence type="ECO:0000256" key="2">
    <source>
        <dbReference type="PROSITE-ProRule" id="PRU00169"/>
    </source>
</evidence>
<dbReference type="InterPro" id="IPR001789">
    <property type="entry name" value="Sig_transdc_resp-reg_receiver"/>
</dbReference>
<dbReference type="Pfam" id="PF04397">
    <property type="entry name" value="LytTR"/>
    <property type="match status" value="1"/>
</dbReference>
<keyword evidence="1 6" id="KW-0238">DNA-binding</keyword>
<dbReference type="GO" id="GO:0006355">
    <property type="term" value="P:regulation of DNA-templated transcription"/>
    <property type="evidence" value="ECO:0007669"/>
    <property type="project" value="TreeGrafter"/>
</dbReference>
<name>A0A0S4QMK8_9ACTN</name>
<dbReference type="SMART" id="SM00850">
    <property type="entry name" value="LytTR"/>
    <property type="match status" value="1"/>
</dbReference>
<evidence type="ECO:0000313" key="7">
    <source>
        <dbReference type="Proteomes" id="UP000198802"/>
    </source>
</evidence>
<feature type="domain" description="HTH LytTR-type" evidence="5">
    <location>
        <begin position="147"/>
        <end position="249"/>
    </location>
</feature>
<evidence type="ECO:0000259" key="4">
    <source>
        <dbReference type="PROSITE" id="PS50110"/>
    </source>
</evidence>
<dbReference type="GO" id="GO:0032993">
    <property type="term" value="C:protein-DNA complex"/>
    <property type="evidence" value="ECO:0007669"/>
    <property type="project" value="TreeGrafter"/>
</dbReference>
<dbReference type="GO" id="GO:0000156">
    <property type="term" value="F:phosphorelay response regulator activity"/>
    <property type="evidence" value="ECO:0007669"/>
    <property type="project" value="TreeGrafter"/>
</dbReference>
<feature type="compositionally biased region" description="Basic and acidic residues" evidence="3">
    <location>
        <begin position="256"/>
        <end position="278"/>
    </location>
</feature>
<feature type="region of interest" description="Disordered" evidence="3">
    <location>
        <begin position="244"/>
        <end position="278"/>
    </location>
</feature>
<keyword evidence="2" id="KW-0597">Phosphoprotein</keyword>
<evidence type="ECO:0000256" key="1">
    <source>
        <dbReference type="ARBA" id="ARBA00023125"/>
    </source>
</evidence>
<evidence type="ECO:0000259" key="5">
    <source>
        <dbReference type="PROSITE" id="PS50930"/>
    </source>
</evidence>
<dbReference type="InterPro" id="IPR011006">
    <property type="entry name" value="CheY-like_superfamily"/>
</dbReference>
<dbReference type="Proteomes" id="UP000198802">
    <property type="component" value="Unassembled WGS sequence"/>
</dbReference>
<dbReference type="PANTHER" id="PTHR48111">
    <property type="entry name" value="REGULATOR OF RPOS"/>
    <property type="match status" value="1"/>
</dbReference>
<proteinExistence type="predicted"/>
<protein>
    <submittedName>
        <fullName evidence="6">DNA-binding response regulator, LytR/AlgR family</fullName>
    </submittedName>
</protein>
<evidence type="ECO:0000313" key="6">
    <source>
        <dbReference type="EMBL" id="CUU56849.1"/>
    </source>
</evidence>
<dbReference type="SUPFAM" id="SSF52172">
    <property type="entry name" value="CheY-like"/>
    <property type="match status" value="1"/>
</dbReference>
<feature type="domain" description="Response regulatory" evidence="4">
    <location>
        <begin position="16"/>
        <end position="130"/>
    </location>
</feature>
<dbReference type="InterPro" id="IPR039420">
    <property type="entry name" value="WalR-like"/>
</dbReference>
<organism evidence="6 7">
    <name type="scientific">Parafrankia irregularis</name>
    <dbReference type="NCBI Taxonomy" id="795642"/>
    <lineage>
        <taxon>Bacteria</taxon>
        <taxon>Bacillati</taxon>
        <taxon>Actinomycetota</taxon>
        <taxon>Actinomycetes</taxon>
        <taxon>Frankiales</taxon>
        <taxon>Frankiaceae</taxon>
        <taxon>Parafrankia</taxon>
    </lineage>
</organism>
<keyword evidence="7" id="KW-1185">Reference proteome</keyword>
<dbReference type="RefSeq" id="WP_226930822.1">
    <property type="nucleotide sequence ID" value="NZ_FAOZ01000009.1"/>
</dbReference>
<dbReference type="PROSITE" id="PS50110">
    <property type="entry name" value="RESPONSE_REGULATORY"/>
    <property type="match status" value="1"/>
</dbReference>
<dbReference type="GO" id="GO:0005829">
    <property type="term" value="C:cytosol"/>
    <property type="evidence" value="ECO:0007669"/>
    <property type="project" value="TreeGrafter"/>
</dbReference>
<dbReference type="PANTHER" id="PTHR48111:SF69">
    <property type="entry name" value="RESPONSE REGULATOR RECEIVER"/>
    <property type="match status" value="1"/>
</dbReference>
<dbReference type="Gene3D" id="3.40.50.2300">
    <property type="match status" value="1"/>
</dbReference>
<dbReference type="PROSITE" id="PS50930">
    <property type="entry name" value="HTH_LYTTR"/>
    <property type="match status" value="1"/>
</dbReference>